<comment type="function">
    <text evidence="9">NADP-dependent dehydrogenase with broad substrate specificity acting on 3-hydroxy acids. Catalyzes the NADP-dependent oxidation of L-allo-threonine to L-2-amino-3-keto-butyrate, which is spontaneously decarboxylated into aminoacetone. Also acts on D-threonine, L-serine, D-serine, D-3-hydroxyisobutyrate, L-3-hydroxyisobutyrate, D-glycerate and L-glycerate. Able to catalyze the reduction of the malonic semialdehyde to 3-hydroxypropionic acid. YdfG is apparently supplementing RutE, the presumed malonic semialdehyde reductase involved in pyrimidine degradation since both are able to detoxify malonic semialdehyde.</text>
</comment>
<evidence type="ECO:0000256" key="2">
    <source>
        <dbReference type="ARBA" id="ARBA00023002"/>
    </source>
</evidence>
<reference evidence="12" key="2">
    <citation type="submission" date="2021-04" db="EMBL/GenBank/DDBJ databases">
        <authorList>
            <person name="Gilroy R."/>
        </authorList>
    </citation>
    <scope>NUCLEOTIDE SEQUENCE</scope>
    <source>
        <strain evidence="12">CHK195-6426</strain>
    </source>
</reference>
<evidence type="ECO:0000256" key="10">
    <source>
        <dbReference type="ARBA" id="ARBA00047274"/>
    </source>
</evidence>
<comment type="catalytic activity">
    <reaction evidence="3">
        <text>L-allo-threonine + NADP(+) = aminoacetone + CO2 + NADPH</text>
        <dbReference type="Rhea" id="RHEA:43524"/>
        <dbReference type="ChEBI" id="CHEBI:16526"/>
        <dbReference type="ChEBI" id="CHEBI:57783"/>
        <dbReference type="ChEBI" id="CHEBI:58320"/>
        <dbReference type="ChEBI" id="CHEBI:58349"/>
        <dbReference type="ChEBI" id="CHEBI:58585"/>
        <dbReference type="EC" id="1.1.1.381"/>
    </reaction>
</comment>
<organism evidence="12 13">
    <name type="scientific">Candidatus Acetatifactor stercoripullorum</name>
    <dbReference type="NCBI Taxonomy" id="2838414"/>
    <lineage>
        <taxon>Bacteria</taxon>
        <taxon>Bacillati</taxon>
        <taxon>Bacillota</taxon>
        <taxon>Clostridia</taxon>
        <taxon>Lachnospirales</taxon>
        <taxon>Lachnospiraceae</taxon>
        <taxon>Acetatifactor</taxon>
    </lineage>
</organism>
<gene>
    <name evidence="12" type="ORF">H9742_12440</name>
</gene>
<sequence>MNVIIITGASSGIGKEFALQMDAAFSNVDEFWLVARSRDKLKETAAAMEHKTRILAMDITKDAQLERLEDTLTEKNAVVRILINCAGYGLMGSFEKQNREEMLGMIRLNCEALTNLTHRVIPFMRRGSRIIQLASSAAFVPQPDFAVYAASKAYVLSFSRAIGKELSDQGIYVTAVCPGPVRTPFFDIAEKTGTTLAIKKYTFVSPRRVVALALKDSYRRRAMSVCSIPIKGFQGLTKFVPHEIILEAMMLLKKKGFY</sequence>
<dbReference type="Proteomes" id="UP000824265">
    <property type="component" value="Unassembled WGS sequence"/>
</dbReference>
<protein>
    <recommendedName>
        <fullName evidence="6">NADP-dependent 3-hydroxy acid dehydrogenase YdfG</fullName>
        <ecNumber evidence="4">1.1.1.298</ecNumber>
        <ecNumber evidence="5">1.1.1.381</ecNumber>
    </recommendedName>
    <alternativeName>
        <fullName evidence="8">L-allo-threonine dehydrogenase</fullName>
    </alternativeName>
    <alternativeName>
        <fullName evidence="7">Malonic semialdehyde reductase</fullName>
    </alternativeName>
</protein>
<keyword evidence="2" id="KW-0560">Oxidoreductase</keyword>
<dbReference type="PRINTS" id="PR00080">
    <property type="entry name" value="SDRFAMILY"/>
</dbReference>
<dbReference type="PIRSF" id="PIRSF000126">
    <property type="entry name" value="11-beta-HSD1"/>
    <property type="match status" value="1"/>
</dbReference>
<dbReference type="Pfam" id="PF00106">
    <property type="entry name" value="adh_short"/>
    <property type="match status" value="1"/>
</dbReference>
<evidence type="ECO:0000256" key="11">
    <source>
        <dbReference type="RuleBase" id="RU000363"/>
    </source>
</evidence>
<dbReference type="PRINTS" id="PR00081">
    <property type="entry name" value="GDHRDH"/>
</dbReference>
<dbReference type="PANTHER" id="PTHR43086">
    <property type="entry name" value="VERY-LONG-CHAIN 3-OXOOACYL-COA REDUCTASE"/>
    <property type="match status" value="1"/>
</dbReference>
<evidence type="ECO:0000256" key="8">
    <source>
        <dbReference type="ARBA" id="ARBA00044349"/>
    </source>
</evidence>
<evidence type="ECO:0000256" key="9">
    <source>
        <dbReference type="ARBA" id="ARBA00045650"/>
    </source>
</evidence>
<evidence type="ECO:0000313" key="13">
    <source>
        <dbReference type="Proteomes" id="UP000824265"/>
    </source>
</evidence>
<reference evidence="12" key="1">
    <citation type="journal article" date="2021" name="PeerJ">
        <title>Extensive microbial diversity within the chicken gut microbiome revealed by metagenomics and culture.</title>
        <authorList>
            <person name="Gilroy R."/>
            <person name="Ravi A."/>
            <person name="Getino M."/>
            <person name="Pursley I."/>
            <person name="Horton D.L."/>
            <person name="Alikhan N.F."/>
            <person name="Baker D."/>
            <person name="Gharbi K."/>
            <person name="Hall N."/>
            <person name="Watson M."/>
            <person name="Adriaenssens E.M."/>
            <person name="Foster-Nyarko E."/>
            <person name="Jarju S."/>
            <person name="Secka A."/>
            <person name="Antonio M."/>
            <person name="Oren A."/>
            <person name="Chaudhuri R.R."/>
            <person name="La Ragione R."/>
            <person name="Hildebrand F."/>
            <person name="Pallen M.J."/>
        </authorList>
    </citation>
    <scope>NUCLEOTIDE SEQUENCE</scope>
    <source>
        <strain evidence="12">CHK195-6426</strain>
    </source>
</reference>
<dbReference type="Gene3D" id="3.40.50.720">
    <property type="entry name" value="NAD(P)-binding Rossmann-like Domain"/>
    <property type="match status" value="1"/>
</dbReference>
<evidence type="ECO:0000256" key="4">
    <source>
        <dbReference type="ARBA" id="ARBA00044050"/>
    </source>
</evidence>
<dbReference type="AlphaFoldDB" id="A0A9D1UC10"/>
<dbReference type="SUPFAM" id="SSF51735">
    <property type="entry name" value="NAD(P)-binding Rossmann-fold domains"/>
    <property type="match status" value="1"/>
</dbReference>
<evidence type="ECO:0000256" key="7">
    <source>
        <dbReference type="ARBA" id="ARBA00044271"/>
    </source>
</evidence>
<dbReference type="EMBL" id="DXGH01000071">
    <property type="protein sequence ID" value="HIW82304.1"/>
    <property type="molecule type" value="Genomic_DNA"/>
</dbReference>
<dbReference type="InterPro" id="IPR020904">
    <property type="entry name" value="Sc_DH/Rdtase_CS"/>
</dbReference>
<dbReference type="RefSeq" id="WP_318704264.1">
    <property type="nucleotide sequence ID" value="NZ_CALWMU010000024.1"/>
</dbReference>
<evidence type="ECO:0000256" key="3">
    <source>
        <dbReference type="ARBA" id="ARBA00043812"/>
    </source>
</evidence>
<accession>A0A9D1UC10</accession>
<comment type="caution">
    <text evidence="12">The sequence shown here is derived from an EMBL/GenBank/DDBJ whole genome shotgun (WGS) entry which is preliminary data.</text>
</comment>
<dbReference type="InterPro" id="IPR002347">
    <property type="entry name" value="SDR_fam"/>
</dbReference>
<evidence type="ECO:0000256" key="1">
    <source>
        <dbReference type="ARBA" id="ARBA00006484"/>
    </source>
</evidence>
<evidence type="ECO:0000313" key="12">
    <source>
        <dbReference type="EMBL" id="HIW82304.1"/>
    </source>
</evidence>
<dbReference type="EC" id="1.1.1.381" evidence="5"/>
<evidence type="ECO:0000256" key="5">
    <source>
        <dbReference type="ARBA" id="ARBA00044059"/>
    </source>
</evidence>
<comment type="similarity">
    <text evidence="1 11">Belongs to the short-chain dehydrogenases/reductases (SDR) family.</text>
</comment>
<proteinExistence type="inferred from homology"/>
<dbReference type="InterPro" id="IPR036291">
    <property type="entry name" value="NAD(P)-bd_dom_sf"/>
</dbReference>
<name>A0A9D1UC10_9FIRM</name>
<comment type="catalytic activity">
    <reaction evidence="10">
        <text>3-hydroxypropanoate + NADP(+) = 3-oxopropanoate + NADPH + H(+)</text>
        <dbReference type="Rhea" id="RHEA:26438"/>
        <dbReference type="ChEBI" id="CHEBI:15378"/>
        <dbReference type="ChEBI" id="CHEBI:16510"/>
        <dbReference type="ChEBI" id="CHEBI:33190"/>
        <dbReference type="ChEBI" id="CHEBI:57783"/>
        <dbReference type="ChEBI" id="CHEBI:58349"/>
        <dbReference type="EC" id="1.1.1.298"/>
    </reaction>
</comment>
<dbReference type="PROSITE" id="PS00061">
    <property type="entry name" value="ADH_SHORT"/>
    <property type="match status" value="1"/>
</dbReference>
<dbReference type="EC" id="1.1.1.298" evidence="4"/>
<evidence type="ECO:0000256" key="6">
    <source>
        <dbReference type="ARBA" id="ARBA00044065"/>
    </source>
</evidence>
<dbReference type="GO" id="GO:0035527">
    <property type="term" value="F:3-hydroxypropionate dehydrogenase (NADP+) activity"/>
    <property type="evidence" value="ECO:0007669"/>
    <property type="project" value="UniProtKB-EC"/>
</dbReference>
<dbReference type="PANTHER" id="PTHR43086:SF3">
    <property type="entry name" value="NADP-DEPENDENT 3-HYDROXY ACID DEHYDROGENASE YDFG"/>
    <property type="match status" value="1"/>
</dbReference>